<dbReference type="Proteomes" id="UP000297963">
    <property type="component" value="Unassembled WGS sequence"/>
</dbReference>
<gene>
    <name evidence="3" type="ORF">E3O11_00490</name>
</gene>
<organism evidence="3 4">
    <name type="scientific">Cryobacterium levicorallinum</name>
    <dbReference type="NCBI Taxonomy" id="995038"/>
    <lineage>
        <taxon>Bacteria</taxon>
        <taxon>Bacillati</taxon>
        <taxon>Actinomycetota</taxon>
        <taxon>Actinomycetes</taxon>
        <taxon>Micrococcales</taxon>
        <taxon>Microbacteriaceae</taxon>
        <taxon>Cryobacterium</taxon>
    </lineage>
</organism>
<dbReference type="EMBL" id="SOFE01000001">
    <property type="protein sequence ID" value="TFB89523.1"/>
    <property type="molecule type" value="Genomic_DNA"/>
</dbReference>
<sequence length="204" mass="22043">MNGRNSGTSRRWARTGSSTPNLVLTSPGCTAFAVTPVSDRRGTSASVNMTLVSVDWLSAPEPEYSRSPGRSSKSSRPMACAFQTVVVHGGGNAAPRLGAIPWIKTGRVIYWGDLDSDGFTILHALRSGCDNVTSTLMDEATLLQFRDLWVPEPKAAGGTYSTLTAGEQTALERIRSEGNVRREQERIDWTYALPRLLTLAANPS</sequence>
<evidence type="ECO:0000259" key="2">
    <source>
        <dbReference type="Pfam" id="PF09983"/>
    </source>
</evidence>
<evidence type="ECO:0000313" key="3">
    <source>
        <dbReference type="EMBL" id="TFB89523.1"/>
    </source>
</evidence>
<proteinExistence type="predicted"/>
<comment type="caution">
    <text evidence="3">The sequence shown here is derived from an EMBL/GenBank/DDBJ whole genome shotgun (WGS) entry which is preliminary data.</text>
</comment>
<protein>
    <recommendedName>
        <fullName evidence="2">Wadjet protein JetD C-terminal domain-containing protein</fullName>
    </recommendedName>
</protein>
<dbReference type="InterPro" id="IPR024534">
    <property type="entry name" value="JetD_C"/>
</dbReference>
<dbReference type="AlphaFoldDB" id="A0A4R8VUM1"/>
<evidence type="ECO:0000313" key="4">
    <source>
        <dbReference type="Proteomes" id="UP000297963"/>
    </source>
</evidence>
<accession>A0A4R8VUM1</accession>
<name>A0A4R8VUM1_9MICO</name>
<evidence type="ECO:0000256" key="1">
    <source>
        <dbReference type="SAM" id="MobiDB-lite"/>
    </source>
</evidence>
<reference evidence="3 4" key="1">
    <citation type="submission" date="2019-03" db="EMBL/GenBank/DDBJ databases">
        <title>Genomics of glacier-inhabiting Cryobacterium strains.</title>
        <authorList>
            <person name="Liu Q."/>
            <person name="Xin Y.-H."/>
        </authorList>
    </citation>
    <scope>NUCLEOTIDE SEQUENCE [LARGE SCALE GENOMIC DNA]</scope>
    <source>
        <strain evidence="3 4">Hh34</strain>
    </source>
</reference>
<feature type="domain" description="Wadjet protein JetD C-terminal" evidence="2">
    <location>
        <begin position="83"/>
        <end position="193"/>
    </location>
</feature>
<feature type="region of interest" description="Disordered" evidence="1">
    <location>
        <begin position="1"/>
        <end position="20"/>
    </location>
</feature>
<dbReference type="Pfam" id="PF09983">
    <property type="entry name" value="JetD_C"/>
    <property type="match status" value="1"/>
</dbReference>